<dbReference type="InterPro" id="IPR000436">
    <property type="entry name" value="Sushi_SCR_CCP_dom"/>
</dbReference>
<keyword evidence="1 2" id="KW-1015">Disulfide bond</keyword>
<keyword evidence="4" id="KW-0472">Membrane</keyword>
<evidence type="ECO:0000256" key="3">
    <source>
        <dbReference type="SAM" id="MobiDB-lite"/>
    </source>
</evidence>
<name>A0A8W8NVM5_MAGGI</name>
<evidence type="ECO:0000256" key="4">
    <source>
        <dbReference type="SAM" id="Phobius"/>
    </source>
</evidence>
<keyword evidence="2" id="KW-0768">Sushi</keyword>
<sequence>MACPDIKPESDPDFILSSYNASAGTQVLIGCKKFGYRLEGPHNVTCFSNQTWSDNLTELECKWTGELNTYEKIVIGTGAGCLGLLILGLLFICCCSYIHNQHLKRRRAASQRSYSQFDPPQKDQAYSNDYIRQSGPYADRISPQDNSSMDGYKRPQGVIDDPSNYHIYTGRKGEMNGKSAYKYDNRAFESQDQGSYDNSHNKDPPYWNGQIPRPQIRDSRNYY</sequence>
<feature type="region of interest" description="Disordered" evidence="3">
    <location>
        <begin position="134"/>
        <end position="223"/>
    </location>
</feature>
<feature type="transmembrane region" description="Helical" evidence="4">
    <location>
        <begin position="73"/>
        <end position="98"/>
    </location>
</feature>
<reference evidence="6" key="1">
    <citation type="submission" date="2022-08" db="UniProtKB">
        <authorList>
            <consortium name="EnsemblMetazoa"/>
        </authorList>
    </citation>
    <scope>IDENTIFICATION</scope>
    <source>
        <strain evidence="6">05x7-T-G4-1.051#20</strain>
    </source>
</reference>
<dbReference type="Proteomes" id="UP000005408">
    <property type="component" value="Unassembled WGS sequence"/>
</dbReference>
<keyword evidence="4" id="KW-0812">Transmembrane</keyword>
<accession>A0A8W8NVM5</accession>
<dbReference type="OrthoDB" id="6123572at2759"/>
<dbReference type="SUPFAM" id="SSF57535">
    <property type="entry name" value="Complement control module/SCR domain"/>
    <property type="match status" value="1"/>
</dbReference>
<evidence type="ECO:0000259" key="5">
    <source>
        <dbReference type="PROSITE" id="PS50923"/>
    </source>
</evidence>
<comment type="caution">
    <text evidence="2">Lacks conserved residue(s) required for the propagation of feature annotation.</text>
</comment>
<dbReference type="PROSITE" id="PS51257">
    <property type="entry name" value="PROKAR_LIPOPROTEIN"/>
    <property type="match status" value="1"/>
</dbReference>
<evidence type="ECO:0000256" key="2">
    <source>
        <dbReference type="PROSITE-ProRule" id="PRU00302"/>
    </source>
</evidence>
<feature type="domain" description="Sushi" evidence="5">
    <location>
        <begin position="1"/>
        <end position="63"/>
    </location>
</feature>
<dbReference type="InterPro" id="IPR035976">
    <property type="entry name" value="Sushi/SCR/CCP_sf"/>
</dbReference>
<evidence type="ECO:0000313" key="7">
    <source>
        <dbReference type="Proteomes" id="UP000005408"/>
    </source>
</evidence>
<protein>
    <recommendedName>
        <fullName evidence="5">Sushi domain-containing protein</fullName>
    </recommendedName>
</protein>
<dbReference type="PROSITE" id="PS50923">
    <property type="entry name" value="SUSHI"/>
    <property type="match status" value="1"/>
</dbReference>
<dbReference type="EnsemblMetazoa" id="G7857.3">
    <property type="protein sequence ID" value="G7857.3:cds"/>
    <property type="gene ID" value="G7857"/>
</dbReference>
<dbReference type="EnsemblMetazoa" id="G7857.2">
    <property type="protein sequence ID" value="G7857.2:cds"/>
    <property type="gene ID" value="G7857"/>
</dbReference>
<dbReference type="CDD" id="cd00033">
    <property type="entry name" value="CCP"/>
    <property type="match status" value="1"/>
</dbReference>
<keyword evidence="7" id="KW-1185">Reference proteome</keyword>
<organism evidence="6 7">
    <name type="scientific">Magallana gigas</name>
    <name type="common">Pacific oyster</name>
    <name type="synonym">Crassostrea gigas</name>
    <dbReference type="NCBI Taxonomy" id="29159"/>
    <lineage>
        <taxon>Eukaryota</taxon>
        <taxon>Metazoa</taxon>
        <taxon>Spiralia</taxon>
        <taxon>Lophotrochozoa</taxon>
        <taxon>Mollusca</taxon>
        <taxon>Bivalvia</taxon>
        <taxon>Autobranchia</taxon>
        <taxon>Pteriomorphia</taxon>
        <taxon>Ostreida</taxon>
        <taxon>Ostreoidea</taxon>
        <taxon>Ostreidae</taxon>
        <taxon>Magallana</taxon>
    </lineage>
</organism>
<evidence type="ECO:0000313" key="6">
    <source>
        <dbReference type="EnsemblMetazoa" id="G7857.1:cds"/>
    </source>
</evidence>
<evidence type="ECO:0000256" key="1">
    <source>
        <dbReference type="ARBA" id="ARBA00023157"/>
    </source>
</evidence>
<dbReference type="Gene3D" id="2.10.70.10">
    <property type="entry name" value="Complement Module, domain 1"/>
    <property type="match status" value="1"/>
</dbReference>
<dbReference type="EnsemblMetazoa" id="G7857.1">
    <property type="protein sequence ID" value="G7857.1:cds"/>
    <property type="gene ID" value="G7857"/>
</dbReference>
<dbReference type="AlphaFoldDB" id="A0A8W8NVM5"/>
<feature type="compositionally biased region" description="Basic and acidic residues" evidence="3">
    <location>
        <begin position="171"/>
        <end position="189"/>
    </location>
</feature>
<keyword evidence="4" id="KW-1133">Transmembrane helix</keyword>
<feature type="disulfide bond" evidence="2">
    <location>
        <begin position="3"/>
        <end position="46"/>
    </location>
</feature>
<proteinExistence type="predicted"/>